<protein>
    <submittedName>
        <fullName evidence="1">Uncharacterized protein</fullName>
    </submittedName>
</protein>
<dbReference type="Proteomes" id="UP000727407">
    <property type="component" value="Unassembled WGS sequence"/>
</dbReference>
<evidence type="ECO:0000313" key="1">
    <source>
        <dbReference type="EMBL" id="KAF5908379.1"/>
    </source>
</evidence>
<name>A0A8J4UQ29_CLAMG</name>
<accession>A0A8J4UQ29</accession>
<gene>
    <name evidence="1" type="ORF">DAT39_001857</name>
</gene>
<dbReference type="EMBL" id="QNUK01000013">
    <property type="protein sequence ID" value="KAF5908379.1"/>
    <property type="molecule type" value="Genomic_DNA"/>
</dbReference>
<evidence type="ECO:0000313" key="2">
    <source>
        <dbReference type="Proteomes" id="UP000727407"/>
    </source>
</evidence>
<reference evidence="1" key="1">
    <citation type="submission" date="2020-07" db="EMBL/GenBank/DDBJ databases">
        <title>Clarias magur genome sequencing, assembly and annotation.</title>
        <authorList>
            <person name="Kushwaha B."/>
            <person name="Kumar R."/>
            <person name="Das P."/>
            <person name="Joshi C.G."/>
            <person name="Kumar D."/>
            <person name="Nagpure N.S."/>
            <person name="Pandey M."/>
            <person name="Agarwal S."/>
            <person name="Srivastava S."/>
            <person name="Singh M."/>
            <person name="Sahoo L."/>
            <person name="Jayasankar P."/>
            <person name="Meher P.K."/>
            <person name="Koringa P.G."/>
            <person name="Iquebal M.A."/>
            <person name="Das S.P."/>
            <person name="Bit A."/>
            <person name="Patnaik S."/>
            <person name="Patel N."/>
            <person name="Shah T.M."/>
            <person name="Hinsu A."/>
            <person name="Jena J.K."/>
        </authorList>
    </citation>
    <scope>NUCLEOTIDE SEQUENCE</scope>
    <source>
        <strain evidence="1">CIFAMagur01</strain>
        <tissue evidence="1">Testis</tissue>
    </source>
</reference>
<organism evidence="1 2">
    <name type="scientific">Clarias magur</name>
    <name type="common">Asian catfish</name>
    <name type="synonym">Macropteronotus magur</name>
    <dbReference type="NCBI Taxonomy" id="1594786"/>
    <lineage>
        <taxon>Eukaryota</taxon>
        <taxon>Metazoa</taxon>
        <taxon>Chordata</taxon>
        <taxon>Craniata</taxon>
        <taxon>Vertebrata</taxon>
        <taxon>Euteleostomi</taxon>
        <taxon>Actinopterygii</taxon>
        <taxon>Neopterygii</taxon>
        <taxon>Teleostei</taxon>
        <taxon>Ostariophysi</taxon>
        <taxon>Siluriformes</taxon>
        <taxon>Clariidae</taxon>
        <taxon>Clarias</taxon>
    </lineage>
</organism>
<comment type="caution">
    <text evidence="1">The sequence shown here is derived from an EMBL/GenBank/DDBJ whole genome shotgun (WGS) entry which is preliminary data.</text>
</comment>
<dbReference type="AlphaFoldDB" id="A0A8J4UQ29"/>
<proteinExistence type="predicted"/>
<keyword evidence="2" id="KW-1185">Reference proteome</keyword>
<sequence length="92" mass="9853">MHDVNGDEPNAAKILFVQVARYKRTPGLSLHSSALSCVSFVHPFDSPEEASASKSIPAEAIPLSVISKRLSKGSVIMLPVNSLLRPDKIEGV</sequence>